<protein>
    <submittedName>
        <fullName evidence="4">Dicer 2</fullName>
    </submittedName>
</protein>
<proteinExistence type="predicted"/>
<evidence type="ECO:0000259" key="3">
    <source>
        <dbReference type="PROSITE" id="PS50142"/>
    </source>
</evidence>
<dbReference type="PROSITE" id="PS50142">
    <property type="entry name" value="RNASE_3_2"/>
    <property type="match status" value="2"/>
</dbReference>
<accession>A0A078B512</accession>
<dbReference type="SMART" id="SM00535">
    <property type="entry name" value="RIBOc"/>
    <property type="match status" value="1"/>
</dbReference>
<dbReference type="Gene3D" id="1.10.1520.10">
    <property type="entry name" value="Ribonuclease III domain"/>
    <property type="match status" value="2"/>
</dbReference>
<dbReference type="InterPro" id="IPR000999">
    <property type="entry name" value="RNase_III_dom"/>
</dbReference>
<feature type="coiled-coil region" evidence="2">
    <location>
        <begin position="527"/>
        <end position="554"/>
    </location>
</feature>
<organism evidence="4 5">
    <name type="scientific">Stylonychia lemnae</name>
    <name type="common">Ciliate</name>
    <dbReference type="NCBI Taxonomy" id="5949"/>
    <lineage>
        <taxon>Eukaryota</taxon>
        <taxon>Sar</taxon>
        <taxon>Alveolata</taxon>
        <taxon>Ciliophora</taxon>
        <taxon>Intramacronucleata</taxon>
        <taxon>Spirotrichea</taxon>
        <taxon>Stichotrichia</taxon>
        <taxon>Sporadotrichida</taxon>
        <taxon>Oxytrichidae</taxon>
        <taxon>Stylonychinae</taxon>
        <taxon>Stylonychia</taxon>
    </lineage>
</organism>
<name>A0A078B512_STYLE</name>
<dbReference type="InterPro" id="IPR036389">
    <property type="entry name" value="RNase_III_sf"/>
</dbReference>
<reference evidence="4 5" key="1">
    <citation type="submission" date="2014-06" db="EMBL/GenBank/DDBJ databases">
        <authorList>
            <person name="Swart Estienne"/>
        </authorList>
    </citation>
    <scope>NUCLEOTIDE SEQUENCE [LARGE SCALE GENOMIC DNA]</scope>
    <source>
        <strain evidence="4 5">130c</strain>
    </source>
</reference>
<feature type="domain" description="RNase III" evidence="3">
    <location>
        <begin position="405"/>
        <end position="598"/>
    </location>
</feature>
<evidence type="ECO:0000256" key="2">
    <source>
        <dbReference type="SAM" id="Coils"/>
    </source>
</evidence>
<evidence type="ECO:0000256" key="1">
    <source>
        <dbReference type="ARBA" id="ARBA00022801"/>
    </source>
</evidence>
<keyword evidence="2" id="KW-0175">Coiled coil</keyword>
<dbReference type="EMBL" id="CCKQ01017717">
    <property type="protein sequence ID" value="CDW89615.1"/>
    <property type="molecule type" value="Genomic_DNA"/>
</dbReference>
<dbReference type="SUPFAM" id="SSF69065">
    <property type="entry name" value="RNase III domain-like"/>
    <property type="match status" value="2"/>
</dbReference>
<sequence length="746" mass="87032">MYTYHPVLESLIISRPEMKQFKMVKAQLEKIQEAVLIQAFITEFTPCLDISLTQQQKNNGYLPVDYLRAHQILHIEDATKKQINNQDYITKSSQQQTSQIFLQSPNLLRQALTINKPYAYENLDRLAFLGDSAINILTILELFLMFGDYLTEKQLDQEKCKMLSNNGLLAKISQHNFQNYVIDDRINDCAKYKIDALKSFNYLQSQIKKTAIRNQITYLRQSKIKLQVLIANQLKKLIGKHLDQSYIDMVISSAIETFLKNSKISAFLVDSIKNLKLMKRIDNIHLNKDLEPEIGLACNVIEKLIQIILQLIQKCQSKLNYIRSEQQRVNIPPSKVQETQVEAMKSVVGLIIETGDLSRAQVFLRNLGILILKFEEFPAKLEYIKGQNNFVEGLTDLQSRRLVDMFKIEGILGYKYKDQIILFRSLAHKSYRIKQSEKIFNNEKQEFIGDAIMNYLISKEITDQTKDSDIQVNSVSKILHEKKTCLINNIILSLITIEMGLDKFIVYADDQDIYIQEIKKSAETIRQAVQQKNLNQLSRDYQKLQEMKQSGDQEQYENQKNRLVKDLDILIDIASCYHQKQLSDAFEAIVGGIFLDSGSLQETYEFLMRFIGPNIPLLTDLDIFCYDPKSTAIRFWDQYKLSQFMKINIVAQQKKIINSNENEQQFQQQIEGSETYSCRIGEIEIISFQVNEKFKNKERHVYLKFYRYLKELFYVNNPSYNISKNELISICQSQRHDEKKFVQSVI</sequence>
<keyword evidence="1" id="KW-0378">Hydrolase</keyword>
<dbReference type="AlphaFoldDB" id="A0A078B512"/>
<keyword evidence="5" id="KW-1185">Reference proteome</keyword>
<dbReference type="Proteomes" id="UP000039865">
    <property type="component" value="Unassembled WGS sequence"/>
</dbReference>
<feature type="domain" description="RNase III" evidence="3">
    <location>
        <begin position="100"/>
        <end position="149"/>
    </location>
</feature>
<dbReference type="GO" id="GO:0006396">
    <property type="term" value="P:RNA processing"/>
    <property type="evidence" value="ECO:0007669"/>
    <property type="project" value="InterPro"/>
</dbReference>
<dbReference type="GO" id="GO:0004525">
    <property type="term" value="F:ribonuclease III activity"/>
    <property type="evidence" value="ECO:0007669"/>
    <property type="project" value="InterPro"/>
</dbReference>
<dbReference type="CDD" id="cd00593">
    <property type="entry name" value="RIBOc"/>
    <property type="match status" value="1"/>
</dbReference>
<dbReference type="InParanoid" id="A0A078B512"/>
<evidence type="ECO:0000313" key="4">
    <source>
        <dbReference type="EMBL" id="CDW89615.1"/>
    </source>
</evidence>
<dbReference type="Pfam" id="PF00636">
    <property type="entry name" value="Ribonuclease_3"/>
    <property type="match status" value="1"/>
</dbReference>
<gene>
    <name evidence="4" type="primary">Contig17969.g19097</name>
    <name evidence="4" type="ORF">STYLEM_18749</name>
</gene>
<dbReference type="OrthoDB" id="416741at2759"/>
<dbReference type="PANTHER" id="PTHR14950">
    <property type="entry name" value="DICER-RELATED"/>
    <property type="match status" value="1"/>
</dbReference>
<evidence type="ECO:0000313" key="5">
    <source>
        <dbReference type="Proteomes" id="UP000039865"/>
    </source>
</evidence>